<gene>
    <name evidence="1" type="ORF">SDC9_115618</name>
</gene>
<dbReference type="InterPro" id="IPR029062">
    <property type="entry name" value="Class_I_gatase-like"/>
</dbReference>
<reference evidence="1" key="1">
    <citation type="submission" date="2019-08" db="EMBL/GenBank/DDBJ databases">
        <authorList>
            <person name="Kucharzyk K."/>
            <person name="Murdoch R.W."/>
            <person name="Higgins S."/>
            <person name="Loffler F."/>
        </authorList>
    </citation>
    <scope>NUCLEOTIDE SEQUENCE</scope>
</reference>
<sequence length="412" mass="46392">MAIWYPALNAMMLEMCGNITGEGPHSMARRVPGVMLQHAIGRMNQMPVLGLGYAYYPDEAFLIWSFDRFFNNDIWISSHKTRLGIDYDEQKKLPDEPEMVAEAFQYEKRHQELFELADITPLGVYYSPASRSFNGDSGEDYATGFHDTVRELYLRNLPFAVMPTVPDAQTVPFLLLSDCDCLSAAERAALEQYRAAGGTLLVCGLFGNRDEHGDPAGAPALAAFGITQKLPRLDREVPDKTRFFDQWGWSVNRDIPVQVEFSGIRPQAGNGFYRTAERFFWTPRRLHDAANRKQVLDETAELLPPPPVRVTAPEMLQYRLYRAAAGGWVVHFMPTGQTTVPHEYLRFQGQGEPVVREVHYVPLQGQIELSGEFAQATLYSPDLTEARALTVCGGRAATSLDGLKRFFSIRLQ</sequence>
<organism evidence="1">
    <name type="scientific">bioreactor metagenome</name>
    <dbReference type="NCBI Taxonomy" id="1076179"/>
    <lineage>
        <taxon>unclassified sequences</taxon>
        <taxon>metagenomes</taxon>
        <taxon>ecological metagenomes</taxon>
    </lineage>
</organism>
<dbReference type="Gene3D" id="3.40.50.880">
    <property type="match status" value="1"/>
</dbReference>
<evidence type="ECO:0000313" key="1">
    <source>
        <dbReference type="EMBL" id="MPM68684.1"/>
    </source>
</evidence>
<comment type="caution">
    <text evidence="1">The sequence shown here is derived from an EMBL/GenBank/DDBJ whole genome shotgun (WGS) entry which is preliminary data.</text>
</comment>
<protein>
    <recommendedName>
        <fullName evidence="2">Beta-galactosidase trimerisation domain-containing protein</fullName>
    </recommendedName>
</protein>
<dbReference type="EMBL" id="VSSQ01022397">
    <property type="protein sequence ID" value="MPM68684.1"/>
    <property type="molecule type" value="Genomic_DNA"/>
</dbReference>
<dbReference type="AlphaFoldDB" id="A0A645C403"/>
<name>A0A645C403_9ZZZZ</name>
<accession>A0A645C403</accession>
<evidence type="ECO:0008006" key="2">
    <source>
        <dbReference type="Google" id="ProtNLM"/>
    </source>
</evidence>
<proteinExistence type="predicted"/>
<dbReference type="CDD" id="cd03143">
    <property type="entry name" value="A4_beta-galactosidase_middle_domain"/>
    <property type="match status" value="1"/>
</dbReference>